<dbReference type="PROSITE" id="PS51371">
    <property type="entry name" value="CBS"/>
    <property type="match status" value="1"/>
</dbReference>
<dbReference type="AlphaFoldDB" id="A0A915A6U8"/>
<keyword evidence="4" id="KW-0677">Repeat</keyword>
<evidence type="ECO:0000256" key="8">
    <source>
        <dbReference type="ARBA" id="ARBA00023136"/>
    </source>
</evidence>
<keyword evidence="6" id="KW-0813">Transport</keyword>
<feature type="transmembrane region" description="Helical" evidence="12">
    <location>
        <begin position="321"/>
        <end position="341"/>
    </location>
</feature>
<feature type="transmembrane region" description="Helical" evidence="12">
    <location>
        <begin position="208"/>
        <end position="233"/>
    </location>
</feature>
<keyword evidence="7 9" id="KW-0129">CBS domain</keyword>
<dbReference type="GO" id="GO:0022857">
    <property type="term" value="F:transmembrane transporter activity"/>
    <property type="evidence" value="ECO:0007669"/>
    <property type="project" value="TreeGrafter"/>
</dbReference>
<feature type="transmembrane region" description="Helical" evidence="12">
    <location>
        <begin position="265"/>
        <end position="285"/>
    </location>
</feature>
<accession>A0A915A6U8</accession>
<dbReference type="Pfam" id="PF25562">
    <property type="entry name" value="CNBH_CNNM2_C"/>
    <property type="match status" value="1"/>
</dbReference>
<name>A0A915A6U8_PARUN</name>
<proteinExistence type="inferred from homology"/>
<organism evidence="15 16">
    <name type="scientific">Parascaris univalens</name>
    <name type="common">Nematode worm</name>
    <dbReference type="NCBI Taxonomy" id="6257"/>
    <lineage>
        <taxon>Eukaryota</taxon>
        <taxon>Metazoa</taxon>
        <taxon>Ecdysozoa</taxon>
        <taxon>Nematoda</taxon>
        <taxon>Chromadorea</taxon>
        <taxon>Rhabditida</taxon>
        <taxon>Spirurina</taxon>
        <taxon>Ascaridomorpha</taxon>
        <taxon>Ascaridoidea</taxon>
        <taxon>Ascarididae</taxon>
        <taxon>Parascaris</taxon>
    </lineage>
</organism>
<dbReference type="PANTHER" id="PTHR12064:SF94">
    <property type="entry name" value="UNEXTENDED PROTEIN"/>
    <property type="match status" value="1"/>
</dbReference>
<dbReference type="InterPro" id="IPR046342">
    <property type="entry name" value="CBS_dom_sf"/>
</dbReference>
<keyword evidence="8 10" id="KW-0472">Membrane</keyword>
<dbReference type="InterPro" id="IPR000644">
    <property type="entry name" value="CBS_dom"/>
</dbReference>
<dbReference type="GO" id="GO:0040018">
    <property type="term" value="P:positive regulation of multicellular organism growth"/>
    <property type="evidence" value="ECO:0007669"/>
    <property type="project" value="UniProtKB-ARBA"/>
</dbReference>
<comment type="similarity">
    <text evidence="2">Belongs to the ACDP family.</text>
</comment>
<dbReference type="Pfam" id="PF00571">
    <property type="entry name" value="CBS"/>
    <property type="match status" value="1"/>
</dbReference>
<dbReference type="Gene3D" id="3.10.580.10">
    <property type="entry name" value="CBS-domain"/>
    <property type="match status" value="1"/>
</dbReference>
<evidence type="ECO:0000256" key="10">
    <source>
        <dbReference type="PROSITE-ProRule" id="PRU01193"/>
    </source>
</evidence>
<dbReference type="GO" id="GO:0015693">
    <property type="term" value="P:magnesium ion transport"/>
    <property type="evidence" value="ECO:0007669"/>
    <property type="project" value="UniProtKB-ARBA"/>
</dbReference>
<dbReference type="GO" id="GO:0016323">
    <property type="term" value="C:basolateral plasma membrane"/>
    <property type="evidence" value="ECO:0007669"/>
    <property type="project" value="UniProtKB-SubCell"/>
</dbReference>
<dbReference type="InterPro" id="IPR002550">
    <property type="entry name" value="CNNM"/>
</dbReference>
<dbReference type="GO" id="GO:0010960">
    <property type="term" value="P:magnesium ion homeostasis"/>
    <property type="evidence" value="ECO:0007669"/>
    <property type="project" value="InterPro"/>
</dbReference>
<dbReference type="PANTHER" id="PTHR12064">
    <property type="entry name" value="METAL TRANSPORTER CNNM"/>
    <property type="match status" value="1"/>
</dbReference>
<keyword evidence="6" id="KW-0406">Ion transport</keyword>
<evidence type="ECO:0000313" key="16">
    <source>
        <dbReference type="WBParaSite" id="PgR002_g100_t02"/>
    </source>
</evidence>
<dbReference type="GO" id="GO:0008340">
    <property type="term" value="P:determination of adult lifespan"/>
    <property type="evidence" value="ECO:0007669"/>
    <property type="project" value="UniProtKB-ARBA"/>
</dbReference>
<dbReference type="InterPro" id="IPR045095">
    <property type="entry name" value="ACDP"/>
</dbReference>
<evidence type="ECO:0000256" key="4">
    <source>
        <dbReference type="ARBA" id="ARBA00022737"/>
    </source>
</evidence>
<evidence type="ECO:0000256" key="1">
    <source>
        <dbReference type="ARBA" id="ARBA00004554"/>
    </source>
</evidence>
<evidence type="ECO:0000259" key="13">
    <source>
        <dbReference type="PROSITE" id="PS51371"/>
    </source>
</evidence>
<dbReference type="Pfam" id="PF01595">
    <property type="entry name" value="CNNM"/>
    <property type="match status" value="1"/>
</dbReference>
<feature type="domain" description="CBS" evidence="13">
    <location>
        <begin position="467"/>
        <end position="533"/>
    </location>
</feature>
<dbReference type="SUPFAM" id="SSF54631">
    <property type="entry name" value="CBS-domain pair"/>
    <property type="match status" value="1"/>
</dbReference>
<evidence type="ECO:0000256" key="9">
    <source>
        <dbReference type="PROSITE-ProRule" id="PRU00703"/>
    </source>
</evidence>
<evidence type="ECO:0000259" key="14">
    <source>
        <dbReference type="PROSITE" id="PS51846"/>
    </source>
</evidence>
<dbReference type="FunFam" id="3.10.580.10:FF:000006">
    <property type="entry name" value="DUF21 and CBS domain protein"/>
    <property type="match status" value="1"/>
</dbReference>
<dbReference type="Proteomes" id="UP000887569">
    <property type="component" value="Unplaced"/>
</dbReference>
<evidence type="ECO:0000256" key="2">
    <source>
        <dbReference type="ARBA" id="ARBA00010484"/>
    </source>
</evidence>
<dbReference type="InterPro" id="IPR044751">
    <property type="entry name" value="Ion_transp-like_CBS"/>
</dbReference>
<evidence type="ECO:0000256" key="7">
    <source>
        <dbReference type="ARBA" id="ARBA00023122"/>
    </source>
</evidence>
<protein>
    <submittedName>
        <fullName evidence="16">CNNM transmembrane domain-containing protein</fullName>
    </submittedName>
</protein>
<feature type="region of interest" description="Disordered" evidence="11">
    <location>
        <begin position="685"/>
        <end position="717"/>
    </location>
</feature>
<dbReference type="PROSITE" id="PS51846">
    <property type="entry name" value="CNNM"/>
    <property type="match status" value="1"/>
</dbReference>
<evidence type="ECO:0000256" key="12">
    <source>
        <dbReference type="SAM" id="Phobius"/>
    </source>
</evidence>
<sequence length="847" mass="94097">GTHAIFYFRLGVNCAVREGMRMWKWLIPRLLLCLSILYAVHSQTSRSLELKPAVVNNAASDVGFITTEKKTHLSGIRVEGDPSEDEGFVGYTEKEVSIVHPHTPVRIVLFGFGMDDIALVLFTQNPSNCSSYVIAIAQPDFTIQTEKRVVVKAAFPDSKELFYVCVRQKPRETASGELIESHFLTLNDIRATISTEIPPRKYYLPMGLQIAIISFLLVLSGLFSGLNLGLMALTPQELMLIQKSGSKMERAYAEVILPVRRSGNLLLCALLIGNVCVNSAISILFDDLTSGYVALIVSSAGIVVFGEIFPQSLCVKKGLAVGARTIWITRFFMVLTFPLAYPISKVLDCVLGDEVVSYDRKRLMELIKMSTRDEEGLAEELKIAVGAMEISDKTVSDVMTMIDDVFMLPDTTVLNTKTVAEILRMGYTRIPVYSGDRNTVVALLFVKDLALLDPDDNFTIQTVCGYHEHPLRFVMEDTPLRVMLEEFKKGDYHLAMVQRIVESEESDPTYELVGIVTLEDIVEEILQAEIVDETDVVTDNVHRIRRRGAQARDLTTCILEQDEPSRVISVQMQLVTMQWLTTNHRAFHPDIISQSVLEKLIKQHVRRVEFSHLPDMNDPKTVIPRTAKLYTKQEPSERFILILEGRAMVTIGQNAMTFEAGPWHCFGGELLERLVAIAQQQCNSGAPTQQQQQPPVSISRNSLSGTSPPDNNKKTTTFIPDFSAVVRDDCTYLEITAQTYLLAYKSTLISKGSRALPLLTDDGNTVATGAGEKALSRGSLDERSLLLGSKPNSPLATPQHSTRVAVLRAQNGSNGKKRCRSEASEPEIDTPHPLQSLEPDSHSLCST</sequence>
<feature type="transmembrane region" description="Helical" evidence="12">
    <location>
        <begin position="291"/>
        <end position="309"/>
    </location>
</feature>
<evidence type="ECO:0000256" key="3">
    <source>
        <dbReference type="ARBA" id="ARBA00022692"/>
    </source>
</evidence>
<evidence type="ECO:0000256" key="5">
    <source>
        <dbReference type="ARBA" id="ARBA00022989"/>
    </source>
</evidence>
<evidence type="ECO:0000256" key="11">
    <source>
        <dbReference type="SAM" id="MobiDB-lite"/>
    </source>
</evidence>
<dbReference type="GO" id="GO:1905941">
    <property type="term" value="P:positive regulation of gonad development"/>
    <property type="evidence" value="ECO:0007669"/>
    <property type="project" value="UniProtKB-ARBA"/>
</dbReference>
<dbReference type="GO" id="GO:0032026">
    <property type="term" value="P:response to magnesium ion"/>
    <property type="evidence" value="ECO:0007669"/>
    <property type="project" value="UniProtKB-ARBA"/>
</dbReference>
<keyword evidence="3 10" id="KW-0812">Transmembrane</keyword>
<reference evidence="16" key="1">
    <citation type="submission" date="2022-11" db="UniProtKB">
        <authorList>
            <consortium name="WormBaseParasite"/>
        </authorList>
    </citation>
    <scope>IDENTIFICATION</scope>
</reference>
<feature type="domain" description="CNNM transmembrane" evidence="14">
    <location>
        <begin position="202"/>
        <end position="382"/>
    </location>
</feature>
<dbReference type="GO" id="GO:0040026">
    <property type="term" value="P:positive regulation of vulval development"/>
    <property type="evidence" value="ECO:0007669"/>
    <property type="project" value="UniProtKB-ARBA"/>
</dbReference>
<evidence type="ECO:0000313" key="15">
    <source>
        <dbReference type="Proteomes" id="UP000887569"/>
    </source>
</evidence>
<keyword evidence="15" id="KW-1185">Reference proteome</keyword>
<evidence type="ECO:0000256" key="6">
    <source>
        <dbReference type="ARBA" id="ARBA00023065"/>
    </source>
</evidence>
<dbReference type="CDD" id="cd04590">
    <property type="entry name" value="CBS_pair_CorC_HlyC_assoc"/>
    <property type="match status" value="1"/>
</dbReference>
<keyword evidence="5 10" id="KW-1133">Transmembrane helix</keyword>
<dbReference type="WBParaSite" id="PgR002_g100_t02">
    <property type="protein sequence ID" value="PgR002_g100_t02"/>
    <property type="gene ID" value="PgR002_g100"/>
</dbReference>
<feature type="region of interest" description="Disordered" evidence="11">
    <location>
        <begin position="809"/>
        <end position="847"/>
    </location>
</feature>
<comment type="subcellular location">
    <subcellularLocation>
        <location evidence="1">Basolateral cell membrane</location>
        <topology evidence="1">Multi-pass membrane protein</topology>
    </subcellularLocation>
</comment>